<evidence type="ECO:0000256" key="7">
    <source>
        <dbReference type="SAM" id="Phobius"/>
    </source>
</evidence>
<feature type="transmembrane region" description="Helical" evidence="7">
    <location>
        <begin position="6"/>
        <end position="25"/>
    </location>
</feature>
<comment type="subcellular location">
    <subcellularLocation>
        <location evidence="1">Cell inner membrane</location>
    </subcellularLocation>
</comment>
<evidence type="ECO:0000256" key="2">
    <source>
        <dbReference type="ARBA" id="ARBA00022475"/>
    </source>
</evidence>
<dbReference type="PANTHER" id="PTHR30606:SF10">
    <property type="entry name" value="PHOSPHATIDYLINOSITOL MANNOSIDE ACYLTRANSFERASE"/>
    <property type="match status" value="1"/>
</dbReference>
<sequence>MQALSYFLLYPFIYLISYSPFWVLYRISDAFYLLIYYAVGYRKSVVLSNLKNSFPENSEQEIKQISKRYYRYLCDLTLETLKTITWRQEDVRSRVTMRNPEMIDAIFEQKKSILIVMGHLGNWEWAGPCFSLNCKHQLFVVYNPLSNPYFEKMFSGSRTKFNTKIIPRNNTLRSMIANRKVISATALIADQAPSPINTAVWMDFLNQDTPVFNGPEKLAKKLDYPVVYMHVKRVKRGYYEVCPKILFETPRDTADIEITTALNKVLEDGIREQPETWLWSHRRWKHQRPSN</sequence>
<dbReference type="PIRSF" id="PIRSF026649">
    <property type="entry name" value="MsbB"/>
    <property type="match status" value="1"/>
</dbReference>
<dbReference type="GO" id="GO:0016746">
    <property type="term" value="F:acyltransferase activity"/>
    <property type="evidence" value="ECO:0007669"/>
    <property type="project" value="UniProtKB-KW"/>
</dbReference>
<keyword evidence="3" id="KW-0997">Cell inner membrane</keyword>
<dbReference type="Pfam" id="PF03279">
    <property type="entry name" value="Lip_A_acyltrans"/>
    <property type="match status" value="1"/>
</dbReference>
<evidence type="ECO:0000256" key="1">
    <source>
        <dbReference type="ARBA" id="ARBA00004533"/>
    </source>
</evidence>
<accession>A0ABT8KZV0</accession>
<dbReference type="InterPro" id="IPR004960">
    <property type="entry name" value="LipA_acyltrans"/>
</dbReference>
<evidence type="ECO:0000256" key="6">
    <source>
        <dbReference type="ARBA" id="ARBA00023315"/>
    </source>
</evidence>
<evidence type="ECO:0000313" key="8">
    <source>
        <dbReference type="EMBL" id="MDN5211015.1"/>
    </source>
</evidence>
<dbReference type="PANTHER" id="PTHR30606">
    <property type="entry name" value="LIPID A BIOSYNTHESIS LAUROYL ACYLTRANSFERASE"/>
    <property type="match status" value="1"/>
</dbReference>
<keyword evidence="2" id="KW-1003">Cell membrane</keyword>
<keyword evidence="7" id="KW-0812">Transmembrane</keyword>
<keyword evidence="7" id="KW-1133">Transmembrane helix</keyword>
<dbReference type="Proteomes" id="UP001172083">
    <property type="component" value="Unassembled WGS sequence"/>
</dbReference>
<keyword evidence="4" id="KW-0808">Transferase</keyword>
<evidence type="ECO:0000256" key="5">
    <source>
        <dbReference type="ARBA" id="ARBA00023136"/>
    </source>
</evidence>
<keyword evidence="6 8" id="KW-0012">Acyltransferase</keyword>
<comment type="caution">
    <text evidence="8">The sequence shown here is derived from an EMBL/GenBank/DDBJ whole genome shotgun (WGS) entry which is preliminary data.</text>
</comment>
<dbReference type="CDD" id="cd07984">
    <property type="entry name" value="LPLAT_LABLAT-like"/>
    <property type="match status" value="1"/>
</dbReference>
<proteinExistence type="predicted"/>
<dbReference type="RefSeq" id="WP_346756351.1">
    <property type="nucleotide sequence ID" value="NZ_JAUJEB010000001.1"/>
</dbReference>
<name>A0ABT8KZV0_9BACT</name>
<evidence type="ECO:0000313" key="9">
    <source>
        <dbReference type="Proteomes" id="UP001172083"/>
    </source>
</evidence>
<protein>
    <submittedName>
        <fullName evidence="8">Lysophospholipid acyltransferase family protein</fullName>
    </submittedName>
</protein>
<gene>
    <name evidence="8" type="ORF">QQ020_03110</name>
</gene>
<keyword evidence="5 7" id="KW-0472">Membrane</keyword>
<evidence type="ECO:0000256" key="3">
    <source>
        <dbReference type="ARBA" id="ARBA00022519"/>
    </source>
</evidence>
<dbReference type="EMBL" id="JAUJEB010000001">
    <property type="protein sequence ID" value="MDN5211015.1"/>
    <property type="molecule type" value="Genomic_DNA"/>
</dbReference>
<reference evidence="8" key="1">
    <citation type="submission" date="2023-06" db="EMBL/GenBank/DDBJ databases">
        <title>Genomic of Agaribacillus aureum.</title>
        <authorList>
            <person name="Wang G."/>
        </authorList>
    </citation>
    <scope>NUCLEOTIDE SEQUENCE</scope>
    <source>
        <strain evidence="8">BMA12</strain>
    </source>
</reference>
<organism evidence="8 9">
    <name type="scientific">Agaribacillus aureus</name>
    <dbReference type="NCBI Taxonomy" id="3051825"/>
    <lineage>
        <taxon>Bacteria</taxon>
        <taxon>Pseudomonadati</taxon>
        <taxon>Bacteroidota</taxon>
        <taxon>Cytophagia</taxon>
        <taxon>Cytophagales</taxon>
        <taxon>Splendidivirgaceae</taxon>
        <taxon>Agaribacillus</taxon>
    </lineage>
</organism>
<keyword evidence="9" id="KW-1185">Reference proteome</keyword>
<evidence type="ECO:0000256" key="4">
    <source>
        <dbReference type="ARBA" id="ARBA00022679"/>
    </source>
</evidence>